<protein>
    <submittedName>
        <fullName evidence="1">Uncharacterized protein</fullName>
    </submittedName>
</protein>
<sequence length="156" mass="18213">MHARKEGNLCSTRILTLHGVDRIVYIGAQYSLLRNLKNPNPISCRIPVHFTLWEPFETCGNPFISAYKDGLLSGCKHLSTCFHFRKHSPNKQIANNRLECLWIRKPYKDGLLSGCKHLSTCFHFRKHSPNKQIANNRLECLWIRKRYHTLVRTTLL</sequence>
<dbReference type="EnsemblMetazoa" id="SMAR005956-RA">
    <property type="protein sequence ID" value="SMAR005956-PA"/>
    <property type="gene ID" value="SMAR005956"/>
</dbReference>
<proteinExistence type="predicted"/>
<dbReference type="EMBL" id="AFFK01020107">
    <property type="status" value="NOT_ANNOTATED_CDS"/>
    <property type="molecule type" value="Genomic_DNA"/>
</dbReference>
<dbReference type="Proteomes" id="UP000014500">
    <property type="component" value="Unassembled WGS sequence"/>
</dbReference>
<dbReference type="HOGENOM" id="CLU_1688940_0_0_1"/>
<organism evidence="1 2">
    <name type="scientific">Strigamia maritima</name>
    <name type="common">European centipede</name>
    <name type="synonym">Geophilus maritimus</name>
    <dbReference type="NCBI Taxonomy" id="126957"/>
    <lineage>
        <taxon>Eukaryota</taxon>
        <taxon>Metazoa</taxon>
        <taxon>Ecdysozoa</taxon>
        <taxon>Arthropoda</taxon>
        <taxon>Myriapoda</taxon>
        <taxon>Chilopoda</taxon>
        <taxon>Pleurostigmophora</taxon>
        <taxon>Geophilomorpha</taxon>
        <taxon>Linotaeniidae</taxon>
        <taxon>Strigamia</taxon>
    </lineage>
</organism>
<reference evidence="2" key="1">
    <citation type="submission" date="2011-05" db="EMBL/GenBank/DDBJ databases">
        <authorList>
            <person name="Richards S.R."/>
            <person name="Qu J."/>
            <person name="Jiang H."/>
            <person name="Jhangiani S.N."/>
            <person name="Agravi P."/>
            <person name="Goodspeed R."/>
            <person name="Gross S."/>
            <person name="Mandapat C."/>
            <person name="Jackson L."/>
            <person name="Mathew T."/>
            <person name="Pu L."/>
            <person name="Thornton R."/>
            <person name="Saada N."/>
            <person name="Wilczek-Boney K.B."/>
            <person name="Lee S."/>
            <person name="Kovar C."/>
            <person name="Wu Y."/>
            <person name="Scherer S.E."/>
            <person name="Worley K.C."/>
            <person name="Muzny D.M."/>
            <person name="Gibbs R."/>
        </authorList>
    </citation>
    <scope>NUCLEOTIDE SEQUENCE</scope>
    <source>
        <strain evidence="2">Brora</strain>
    </source>
</reference>
<evidence type="ECO:0000313" key="2">
    <source>
        <dbReference type="Proteomes" id="UP000014500"/>
    </source>
</evidence>
<reference evidence="1" key="2">
    <citation type="submission" date="2015-02" db="UniProtKB">
        <authorList>
            <consortium name="EnsemblMetazoa"/>
        </authorList>
    </citation>
    <scope>IDENTIFICATION</scope>
</reference>
<accession>T1IXL8</accession>
<keyword evidence="2" id="KW-1185">Reference proteome</keyword>
<dbReference type="AlphaFoldDB" id="T1IXL8"/>
<evidence type="ECO:0000313" key="1">
    <source>
        <dbReference type="EnsemblMetazoa" id="SMAR005956-PA"/>
    </source>
</evidence>
<name>T1IXL8_STRMM</name>